<dbReference type="Proteomes" id="UP001596002">
    <property type="component" value="Unassembled WGS sequence"/>
</dbReference>
<protein>
    <submittedName>
        <fullName evidence="1">SIR2 family protein</fullName>
    </submittedName>
</protein>
<sequence>MDANKQLEEILKQSESLPFLFVGSGLPLRYLSTENWPDLLRHFASMIDSSDYAYEKYETKAAQVLLEQHKSKTKNNLMTCTADLIERDFNTIWFESALFEESRSEFKSEIKQGISPFKLEISKHFRSIDLTDIPTEYLSEITLLKEIGKKSIAGVISTNYDCFLQSLYPDYSVYVGQEELLFSPTYGIGEIYKIHGCCTKPDSIVINSRDYEDFERKNSYLAAKLMTIFVEHPIIFLGYSLDDENIQAIIKSIVDCLSEDNLEKLKNRLIFVQWDSNAEQMEVSTHSRDFGHGKAINMTKVRTDSFEPLLKVVAENKAKYATRMFRKVKQEIYELALTNKPTEKIMVMPLSEEQMDEEPEVVIGFGILEVARQGYRGIPAEKIFLDVVFDRGNYTPKLLVEETLPTLLKQVAYSLPVFKYISNYPTALPPEFKKFEEQTFEDFVTQTNKKNREKFKFKSINEVLEKEPDSLTRQVRYIQTLEESQIDITKMESYLREVLTENPDILTGPNGEAKSGVKKLIRIYDFLKYKGH</sequence>
<reference evidence="2" key="1">
    <citation type="journal article" date="2019" name="Int. J. Syst. Evol. Microbiol.">
        <title>The Global Catalogue of Microorganisms (GCM) 10K type strain sequencing project: providing services to taxonomists for standard genome sequencing and annotation.</title>
        <authorList>
            <consortium name="The Broad Institute Genomics Platform"/>
            <consortium name="The Broad Institute Genome Sequencing Center for Infectious Disease"/>
            <person name="Wu L."/>
            <person name="Ma J."/>
        </authorList>
    </citation>
    <scope>NUCLEOTIDE SEQUENCE [LARGE SCALE GENOMIC DNA]</scope>
    <source>
        <strain evidence="2">WYCCWR 12678</strain>
    </source>
</reference>
<dbReference type="PIRSF" id="PIRSF014677">
    <property type="entry name" value="UCP014677"/>
    <property type="match status" value="1"/>
</dbReference>
<accession>A0ABV9Q4H8</accession>
<keyword evidence="2" id="KW-1185">Reference proteome</keyword>
<organism evidence="1 2">
    <name type="scientific">Effusibacillus consociatus</name>
    <dbReference type="NCBI Taxonomy" id="1117041"/>
    <lineage>
        <taxon>Bacteria</taxon>
        <taxon>Bacillati</taxon>
        <taxon>Bacillota</taxon>
        <taxon>Bacilli</taxon>
        <taxon>Bacillales</taxon>
        <taxon>Alicyclobacillaceae</taxon>
        <taxon>Effusibacillus</taxon>
    </lineage>
</organism>
<proteinExistence type="predicted"/>
<dbReference type="Pfam" id="PF13289">
    <property type="entry name" value="SIR2_2"/>
    <property type="match status" value="1"/>
</dbReference>
<evidence type="ECO:0000313" key="1">
    <source>
        <dbReference type="EMBL" id="MFC4768764.1"/>
    </source>
</evidence>
<evidence type="ECO:0000313" key="2">
    <source>
        <dbReference type="Proteomes" id="UP001596002"/>
    </source>
</evidence>
<comment type="caution">
    <text evidence="1">The sequence shown here is derived from an EMBL/GenBank/DDBJ whole genome shotgun (WGS) entry which is preliminary data.</text>
</comment>
<dbReference type="InterPro" id="IPR011202">
    <property type="entry name" value="UCP014677"/>
</dbReference>
<gene>
    <name evidence="1" type="ORF">ACFO8Q_15570</name>
</gene>
<name>A0ABV9Q4H8_9BACL</name>
<dbReference type="EMBL" id="JBHSHC010000112">
    <property type="protein sequence ID" value="MFC4768764.1"/>
    <property type="molecule type" value="Genomic_DNA"/>
</dbReference>
<dbReference type="RefSeq" id="WP_380026709.1">
    <property type="nucleotide sequence ID" value="NZ_JBHSHC010000112.1"/>
</dbReference>